<sequence length="143" mass="15296">MLQHACACNDVLPPRVARCARRALVQLIDFEGRRLPAGQRVGCVAERIVAALLAAFGKDGARPLDDPAVAAHDVLAIAKDIVDVDAVCERGEAGTAALETRVLYCVRLFARNVRWTACVSAGFRANLRGAASDRPKPRRAGHA</sequence>
<accession>A0A1B4FKU6</accession>
<dbReference type="EMBL" id="CP013387">
    <property type="protein sequence ID" value="AOJ04274.1"/>
    <property type="molecule type" value="Genomic_DNA"/>
</dbReference>
<gene>
    <name evidence="1" type="ORF">WS70_20685</name>
</gene>
<dbReference type="AlphaFoldDB" id="A0A1B4FKU6"/>
<dbReference type="Proteomes" id="UP000062519">
    <property type="component" value="Chromosome 2"/>
</dbReference>
<proteinExistence type="predicted"/>
<protein>
    <submittedName>
        <fullName evidence="1">Uncharacterized protein</fullName>
    </submittedName>
</protein>
<organism evidence="1 2">
    <name type="scientific">Burkholderia mayonis</name>
    <dbReference type="NCBI Taxonomy" id="1385591"/>
    <lineage>
        <taxon>Bacteria</taxon>
        <taxon>Pseudomonadati</taxon>
        <taxon>Pseudomonadota</taxon>
        <taxon>Betaproteobacteria</taxon>
        <taxon>Burkholderiales</taxon>
        <taxon>Burkholderiaceae</taxon>
        <taxon>Burkholderia</taxon>
        <taxon>pseudomallei group</taxon>
    </lineage>
</organism>
<reference evidence="1 2" key="1">
    <citation type="submission" date="2015-12" db="EMBL/GenBank/DDBJ databases">
        <title>Diversity of Burkholderia near neighbor genomes.</title>
        <authorList>
            <person name="Sahl J."/>
            <person name="Wagner D."/>
            <person name="Keim P."/>
        </authorList>
    </citation>
    <scope>NUCLEOTIDE SEQUENCE [LARGE SCALE GENOMIC DNA]</scope>
    <source>
        <strain evidence="1 2">BDU6</strain>
    </source>
</reference>
<evidence type="ECO:0000313" key="2">
    <source>
        <dbReference type="Proteomes" id="UP000062519"/>
    </source>
</evidence>
<dbReference type="KEGG" id="buu:WS70_20685"/>
<keyword evidence="2" id="KW-1185">Reference proteome</keyword>
<evidence type="ECO:0000313" key="1">
    <source>
        <dbReference type="EMBL" id="AOJ04274.1"/>
    </source>
</evidence>
<name>A0A1B4FKU6_9BURK</name>